<evidence type="ECO:0008006" key="4">
    <source>
        <dbReference type="Google" id="ProtNLM"/>
    </source>
</evidence>
<dbReference type="EMBL" id="CP011391">
    <property type="protein sequence ID" value="AMK55427.1"/>
    <property type="molecule type" value="Genomic_DNA"/>
</dbReference>
<evidence type="ECO:0000256" key="1">
    <source>
        <dbReference type="SAM" id="Phobius"/>
    </source>
</evidence>
<dbReference type="AlphaFoldDB" id="A0A140DXQ0"/>
<dbReference type="KEGG" id="fro:AALO17_22930"/>
<name>A0A140DXQ0_9FIRM</name>
<proteinExistence type="predicted"/>
<dbReference type="GeneID" id="78478851"/>
<evidence type="ECO:0000313" key="2">
    <source>
        <dbReference type="EMBL" id="AMK55427.1"/>
    </source>
</evidence>
<reference evidence="2 3" key="1">
    <citation type="journal article" date="2016" name="Gut Pathog.">
        <title>Whole genome sequencing of "Faecalibaculum rodentium" ALO17, isolated from C57BL/6J laboratory mouse feces.</title>
        <authorList>
            <person name="Lim S."/>
            <person name="Chang D.H."/>
            <person name="Ahn S."/>
            <person name="Kim B.C."/>
        </authorList>
    </citation>
    <scope>NUCLEOTIDE SEQUENCE [LARGE SCALE GENOMIC DNA]</scope>
    <source>
        <strain evidence="2 3">Alo17</strain>
    </source>
</reference>
<feature type="transmembrane region" description="Helical" evidence="1">
    <location>
        <begin position="245"/>
        <end position="268"/>
    </location>
</feature>
<evidence type="ECO:0000313" key="3">
    <source>
        <dbReference type="Proteomes" id="UP000069771"/>
    </source>
</evidence>
<protein>
    <recommendedName>
        <fullName evidence="4">Polysaccharide polymerase</fullName>
    </recommendedName>
</protein>
<feature type="transmembrane region" description="Helical" evidence="1">
    <location>
        <begin position="128"/>
        <end position="152"/>
    </location>
</feature>
<feature type="transmembrane region" description="Helical" evidence="1">
    <location>
        <begin position="23"/>
        <end position="46"/>
    </location>
</feature>
<keyword evidence="1" id="KW-1133">Transmembrane helix</keyword>
<dbReference type="OrthoDB" id="1771157at2"/>
<feature type="transmembrane region" description="Helical" evidence="1">
    <location>
        <begin position="67"/>
        <end position="86"/>
    </location>
</feature>
<keyword evidence="3" id="KW-1185">Reference proteome</keyword>
<dbReference type="STRING" id="1702221.AALO17_22930"/>
<feature type="transmembrane region" description="Helical" evidence="1">
    <location>
        <begin position="216"/>
        <end position="233"/>
    </location>
</feature>
<feature type="transmembrane region" description="Helical" evidence="1">
    <location>
        <begin position="164"/>
        <end position="186"/>
    </location>
</feature>
<organism evidence="2 3">
    <name type="scientific">Faecalibaculum rodentium</name>
    <dbReference type="NCBI Taxonomy" id="1702221"/>
    <lineage>
        <taxon>Bacteria</taxon>
        <taxon>Bacillati</taxon>
        <taxon>Bacillota</taxon>
        <taxon>Erysipelotrichia</taxon>
        <taxon>Erysipelotrichales</taxon>
        <taxon>Erysipelotrichaceae</taxon>
        <taxon>Faecalibaculum</taxon>
    </lineage>
</organism>
<dbReference type="RefSeq" id="WP_067559067.1">
    <property type="nucleotide sequence ID" value="NZ_CAMNXC010000072.1"/>
</dbReference>
<gene>
    <name evidence="2" type="ORF">AALO17_22930</name>
</gene>
<accession>A0A140DXQ0</accession>
<feature type="transmembrane region" description="Helical" evidence="1">
    <location>
        <begin position="193"/>
        <end position="210"/>
    </location>
</feature>
<dbReference type="Proteomes" id="UP000069771">
    <property type="component" value="Chromosome"/>
</dbReference>
<feature type="transmembrane region" description="Helical" evidence="1">
    <location>
        <begin position="358"/>
        <end position="378"/>
    </location>
</feature>
<keyword evidence="1" id="KW-0812">Transmembrane</keyword>
<sequence>MTVFETLTERFADSGFGCFYRQYQVLILCTVLALFLGSSWLGNVMLIESASEYYNQIYDTVFLVLRYASYAAMALCILCALGLRQYRLWPFVIYLAVTGLVFFFSRSTEFMILMLAVGSMAVLPRKTLFRVVLIIQTATLTMIPLFAALGLFPNVIMDTERIRYSLGFTWVTSAPVLFVFASMLFLHLERKRLNGWIFVFLLQLATALFILTDTKMAFFTTIFVLVITLTWWQKPSWLDWLENRWVKLVVLWLPVILTIVAMLLAGLYQGAGFMGKLNDILSGRLANAAEAWQKYGLSFFGQSIVWAGQGITYKPGMQYLYVDCSYLNILLNYGLIFLLLVFSWCRQVVLDLYRRHDMLYLAFFVVILLFSFVEVRLINPLYNPFILAGGSYIKLTERRKEMLPNDIHS</sequence>
<keyword evidence="1" id="KW-0472">Membrane</keyword>
<feature type="transmembrane region" description="Helical" evidence="1">
    <location>
        <begin position="92"/>
        <end position="116"/>
    </location>
</feature>
<feature type="transmembrane region" description="Helical" evidence="1">
    <location>
        <begin position="326"/>
        <end position="346"/>
    </location>
</feature>